<evidence type="ECO:0000313" key="3">
    <source>
        <dbReference type="EMBL" id="RPA93917.1"/>
    </source>
</evidence>
<gene>
    <name evidence="3" type="ORF">L873DRAFT_1846944</name>
</gene>
<feature type="non-terminal residue" evidence="3">
    <location>
        <position position="191"/>
    </location>
</feature>
<dbReference type="Proteomes" id="UP000276215">
    <property type="component" value="Unassembled WGS sequence"/>
</dbReference>
<feature type="domain" description="PiggyBac transposable element-derived protein" evidence="2">
    <location>
        <begin position="123"/>
        <end position="188"/>
    </location>
</feature>
<feature type="region of interest" description="Disordered" evidence="1">
    <location>
        <begin position="75"/>
        <end position="94"/>
    </location>
</feature>
<dbReference type="Pfam" id="PF13843">
    <property type="entry name" value="DDE_Tnp_1_7"/>
    <property type="match status" value="1"/>
</dbReference>
<keyword evidence="4" id="KW-1185">Reference proteome</keyword>
<dbReference type="PANTHER" id="PTHR46599:SF3">
    <property type="entry name" value="PIGGYBAC TRANSPOSABLE ELEMENT-DERIVED PROTEIN 4"/>
    <property type="match status" value="1"/>
</dbReference>
<evidence type="ECO:0000256" key="1">
    <source>
        <dbReference type="SAM" id="MobiDB-lite"/>
    </source>
</evidence>
<protein>
    <recommendedName>
        <fullName evidence="2">PiggyBac transposable element-derived protein domain-containing protein</fullName>
    </recommendedName>
</protein>
<dbReference type="OrthoDB" id="5428673at2759"/>
<name>A0A3N4J9E4_9PEZI</name>
<feature type="compositionally biased region" description="Low complexity" evidence="1">
    <location>
        <begin position="34"/>
        <end position="46"/>
    </location>
</feature>
<dbReference type="AlphaFoldDB" id="A0A3N4J9E4"/>
<feature type="region of interest" description="Disordered" evidence="1">
    <location>
        <begin position="1"/>
        <end position="65"/>
    </location>
</feature>
<accession>A0A3N4J9E4</accession>
<sequence length="191" mass="21769">MPLKRKPLGNLVPNGTLRPLKKPKNPEMTVPTQEPSSHPTEHSTSPLAPHQIAHNTISPILQSPPPSFECAEVEYKETRKRKPRRQRVSARDLPGLPKYDPLDIPFEPYKAQVLLPEGSSLHPFDLFSLFWDDSVFEWLAVNTNLYAKSKREGRKATGLKALRRWKETTPGELRIFIGLVIKMALHKEARL</sequence>
<evidence type="ECO:0000259" key="2">
    <source>
        <dbReference type="Pfam" id="PF13843"/>
    </source>
</evidence>
<feature type="compositionally biased region" description="Basic residues" evidence="1">
    <location>
        <begin position="78"/>
        <end position="88"/>
    </location>
</feature>
<dbReference type="InterPro" id="IPR029526">
    <property type="entry name" value="PGBD"/>
</dbReference>
<dbReference type="EMBL" id="ML120445">
    <property type="protein sequence ID" value="RPA93917.1"/>
    <property type="molecule type" value="Genomic_DNA"/>
</dbReference>
<organism evidence="3 4">
    <name type="scientific">Choiromyces venosus 120613-1</name>
    <dbReference type="NCBI Taxonomy" id="1336337"/>
    <lineage>
        <taxon>Eukaryota</taxon>
        <taxon>Fungi</taxon>
        <taxon>Dikarya</taxon>
        <taxon>Ascomycota</taxon>
        <taxon>Pezizomycotina</taxon>
        <taxon>Pezizomycetes</taxon>
        <taxon>Pezizales</taxon>
        <taxon>Tuberaceae</taxon>
        <taxon>Choiromyces</taxon>
    </lineage>
</organism>
<proteinExistence type="predicted"/>
<evidence type="ECO:0000313" key="4">
    <source>
        <dbReference type="Proteomes" id="UP000276215"/>
    </source>
</evidence>
<dbReference type="PANTHER" id="PTHR46599">
    <property type="entry name" value="PIGGYBAC TRANSPOSABLE ELEMENT-DERIVED PROTEIN 4"/>
    <property type="match status" value="1"/>
</dbReference>
<reference evidence="3 4" key="1">
    <citation type="journal article" date="2018" name="Nat. Ecol. Evol.">
        <title>Pezizomycetes genomes reveal the molecular basis of ectomycorrhizal truffle lifestyle.</title>
        <authorList>
            <person name="Murat C."/>
            <person name="Payen T."/>
            <person name="Noel B."/>
            <person name="Kuo A."/>
            <person name="Morin E."/>
            <person name="Chen J."/>
            <person name="Kohler A."/>
            <person name="Krizsan K."/>
            <person name="Balestrini R."/>
            <person name="Da Silva C."/>
            <person name="Montanini B."/>
            <person name="Hainaut M."/>
            <person name="Levati E."/>
            <person name="Barry K.W."/>
            <person name="Belfiori B."/>
            <person name="Cichocki N."/>
            <person name="Clum A."/>
            <person name="Dockter R.B."/>
            <person name="Fauchery L."/>
            <person name="Guy J."/>
            <person name="Iotti M."/>
            <person name="Le Tacon F."/>
            <person name="Lindquist E.A."/>
            <person name="Lipzen A."/>
            <person name="Malagnac F."/>
            <person name="Mello A."/>
            <person name="Molinier V."/>
            <person name="Miyauchi S."/>
            <person name="Poulain J."/>
            <person name="Riccioni C."/>
            <person name="Rubini A."/>
            <person name="Sitrit Y."/>
            <person name="Splivallo R."/>
            <person name="Traeger S."/>
            <person name="Wang M."/>
            <person name="Zifcakova L."/>
            <person name="Wipf D."/>
            <person name="Zambonelli A."/>
            <person name="Paolocci F."/>
            <person name="Nowrousian M."/>
            <person name="Ottonello S."/>
            <person name="Baldrian P."/>
            <person name="Spatafora J.W."/>
            <person name="Henrissat B."/>
            <person name="Nagy L.G."/>
            <person name="Aury J.M."/>
            <person name="Wincker P."/>
            <person name="Grigoriev I.V."/>
            <person name="Bonfante P."/>
            <person name="Martin F.M."/>
        </authorList>
    </citation>
    <scope>NUCLEOTIDE SEQUENCE [LARGE SCALE GENOMIC DNA]</scope>
    <source>
        <strain evidence="3 4">120613-1</strain>
    </source>
</reference>